<dbReference type="PANTHER" id="PTHR43668">
    <property type="entry name" value="ALLANTOINASE"/>
    <property type="match status" value="1"/>
</dbReference>
<dbReference type="GO" id="GO:0004038">
    <property type="term" value="F:allantoinase activity"/>
    <property type="evidence" value="ECO:0007669"/>
    <property type="project" value="TreeGrafter"/>
</dbReference>
<feature type="binding site" evidence="2">
    <location>
        <position position="305"/>
    </location>
    <ligand>
        <name>Zn(2+)</name>
        <dbReference type="ChEBI" id="CHEBI:29105"/>
        <label>1</label>
    </ligand>
</feature>
<keyword evidence="5" id="KW-1185">Reference proteome</keyword>
<dbReference type="PANTHER" id="PTHR43668:SF2">
    <property type="entry name" value="ALLANTOINASE"/>
    <property type="match status" value="1"/>
</dbReference>
<name>A0A518GR97_9PLAN</name>
<keyword evidence="2 4" id="KW-0378">Hydrolase</keyword>
<dbReference type="SUPFAM" id="SSF51338">
    <property type="entry name" value="Composite domain of metallo-dependent hydrolases"/>
    <property type="match status" value="1"/>
</dbReference>
<keyword evidence="2" id="KW-0479">Metal-binding</keyword>
<dbReference type="Gene3D" id="2.30.40.10">
    <property type="entry name" value="Urease, subunit C, domain 1"/>
    <property type="match status" value="1"/>
</dbReference>
<dbReference type="RefSeq" id="WP_145301502.1">
    <property type="nucleotide sequence ID" value="NZ_CP036299.1"/>
</dbReference>
<comment type="pathway">
    <text evidence="2">Pyrimidine metabolism; UMP biosynthesis via de novo pathway; (S)-dihydroorotate from bicarbonate: step 3/3.</text>
</comment>
<evidence type="ECO:0000313" key="4">
    <source>
        <dbReference type="EMBL" id="QDV31109.1"/>
    </source>
</evidence>
<dbReference type="Proteomes" id="UP000315349">
    <property type="component" value="Chromosome"/>
</dbReference>
<organism evidence="4 5">
    <name type="scientific">Planctopirus ephydatiae</name>
    <dbReference type="NCBI Taxonomy" id="2528019"/>
    <lineage>
        <taxon>Bacteria</taxon>
        <taxon>Pseudomonadati</taxon>
        <taxon>Planctomycetota</taxon>
        <taxon>Planctomycetia</taxon>
        <taxon>Planctomycetales</taxon>
        <taxon>Planctomycetaceae</taxon>
        <taxon>Planctopirus</taxon>
    </lineage>
</organism>
<dbReference type="AlphaFoldDB" id="A0A518GR97"/>
<feature type="binding site" evidence="2">
    <location>
        <position position="60"/>
    </location>
    <ligand>
        <name>Zn(2+)</name>
        <dbReference type="ChEBI" id="CHEBI:29105"/>
        <label>1</label>
    </ligand>
</feature>
<keyword evidence="1 2" id="KW-0665">Pyrimidine biosynthesis</keyword>
<feature type="domain" description="Dihydroorotase catalytic" evidence="3">
    <location>
        <begin position="50"/>
        <end position="237"/>
    </location>
</feature>
<dbReference type="CDD" id="cd01317">
    <property type="entry name" value="DHOase_IIa"/>
    <property type="match status" value="1"/>
</dbReference>
<dbReference type="InterPro" id="IPR024403">
    <property type="entry name" value="DHOase_cat"/>
</dbReference>
<dbReference type="NCBIfam" id="TIGR00857">
    <property type="entry name" value="pyrC_multi"/>
    <property type="match status" value="1"/>
</dbReference>
<dbReference type="UniPathway" id="UPA00070">
    <property type="reaction ID" value="UER00117"/>
</dbReference>
<protein>
    <recommendedName>
        <fullName evidence="2">Dihydroorotase</fullName>
        <shortName evidence="2">DHOase</shortName>
        <ecNumber evidence="2">3.5.2.3</ecNumber>
    </recommendedName>
</protein>
<comment type="caution">
    <text evidence="2">Lacks conserved residue(s) required for the propagation of feature annotation.</text>
</comment>
<dbReference type="GO" id="GO:0004151">
    <property type="term" value="F:dihydroorotase activity"/>
    <property type="evidence" value="ECO:0007669"/>
    <property type="project" value="UniProtKB-UniRule"/>
</dbReference>
<dbReference type="Pfam" id="PF12890">
    <property type="entry name" value="DHOase"/>
    <property type="match status" value="1"/>
</dbReference>
<proteinExistence type="inferred from homology"/>
<evidence type="ECO:0000256" key="1">
    <source>
        <dbReference type="ARBA" id="ARBA00022975"/>
    </source>
</evidence>
<dbReference type="SUPFAM" id="SSF51556">
    <property type="entry name" value="Metallo-dependent hydrolases"/>
    <property type="match status" value="1"/>
</dbReference>
<dbReference type="OrthoDB" id="9765462at2"/>
<dbReference type="GO" id="GO:0044205">
    <property type="term" value="P:'de novo' UMP biosynthetic process"/>
    <property type="evidence" value="ECO:0007669"/>
    <property type="project" value="UniProtKB-UniRule"/>
</dbReference>
<dbReference type="EC" id="3.5.2.3" evidence="2"/>
<dbReference type="GO" id="GO:0008270">
    <property type="term" value="F:zinc ion binding"/>
    <property type="evidence" value="ECO:0007669"/>
    <property type="project" value="UniProtKB-UniRule"/>
</dbReference>
<evidence type="ECO:0000259" key="3">
    <source>
        <dbReference type="Pfam" id="PF12890"/>
    </source>
</evidence>
<feature type="binding site" evidence="2">
    <location>
        <begin position="323"/>
        <end position="324"/>
    </location>
    <ligand>
        <name>substrate</name>
    </ligand>
</feature>
<dbReference type="InterPro" id="IPR004722">
    <property type="entry name" value="DHOase"/>
</dbReference>
<dbReference type="GO" id="GO:0005737">
    <property type="term" value="C:cytoplasm"/>
    <property type="evidence" value="ECO:0007669"/>
    <property type="project" value="TreeGrafter"/>
</dbReference>
<reference evidence="4 5" key="1">
    <citation type="submission" date="2019-02" db="EMBL/GenBank/DDBJ databases">
        <title>Deep-cultivation of Planctomycetes and their phenomic and genomic characterization uncovers novel biology.</title>
        <authorList>
            <person name="Wiegand S."/>
            <person name="Jogler M."/>
            <person name="Boedeker C."/>
            <person name="Pinto D."/>
            <person name="Vollmers J."/>
            <person name="Rivas-Marin E."/>
            <person name="Kohn T."/>
            <person name="Peeters S.H."/>
            <person name="Heuer A."/>
            <person name="Rast P."/>
            <person name="Oberbeckmann S."/>
            <person name="Bunk B."/>
            <person name="Jeske O."/>
            <person name="Meyerdierks A."/>
            <person name="Storesund J.E."/>
            <person name="Kallscheuer N."/>
            <person name="Luecker S."/>
            <person name="Lage O.M."/>
            <person name="Pohl T."/>
            <person name="Merkel B.J."/>
            <person name="Hornburger P."/>
            <person name="Mueller R.-W."/>
            <person name="Bruemmer F."/>
            <person name="Labrenz M."/>
            <person name="Spormann A.M."/>
            <person name="Op den Camp H."/>
            <person name="Overmann J."/>
            <person name="Amann R."/>
            <person name="Jetten M.S.M."/>
            <person name="Mascher T."/>
            <person name="Medema M.H."/>
            <person name="Devos D.P."/>
            <person name="Kaster A.-K."/>
            <person name="Ovreas L."/>
            <person name="Rohde M."/>
            <person name="Galperin M.Y."/>
            <person name="Jogler C."/>
        </authorList>
    </citation>
    <scope>NUCLEOTIDE SEQUENCE [LARGE SCALE GENOMIC DNA]</scope>
    <source>
        <strain evidence="4 5">Spb1</strain>
    </source>
</reference>
<evidence type="ECO:0000256" key="2">
    <source>
        <dbReference type="HAMAP-Rule" id="MF_00220"/>
    </source>
</evidence>
<feature type="active site" evidence="2">
    <location>
        <position position="305"/>
    </location>
</feature>
<evidence type="ECO:0000313" key="5">
    <source>
        <dbReference type="Proteomes" id="UP000315349"/>
    </source>
</evidence>
<dbReference type="InterPro" id="IPR011059">
    <property type="entry name" value="Metal-dep_hydrolase_composite"/>
</dbReference>
<dbReference type="InterPro" id="IPR032466">
    <property type="entry name" value="Metal_Hydrolase"/>
</dbReference>
<dbReference type="KEGG" id="peh:Spb1_30470"/>
<dbReference type="GO" id="GO:0006145">
    <property type="term" value="P:purine nucleobase catabolic process"/>
    <property type="evidence" value="ECO:0007669"/>
    <property type="project" value="TreeGrafter"/>
</dbReference>
<dbReference type="HAMAP" id="MF_00220_B">
    <property type="entry name" value="PyrC_classI_B"/>
    <property type="match status" value="1"/>
</dbReference>
<dbReference type="InterPro" id="IPR050138">
    <property type="entry name" value="DHOase/Allantoinase_Hydrolase"/>
</dbReference>
<sequence length="425" mass="45330">MATMLIQGGRVIDPANQLDQLLNLVIEDGVIAEITTGIPRTDEVIMAQGMIVSPGLVDLHVALRDPGGEEDEGTASGTKAALAGGFTTIAALPDTNPVVDNRASAEFVILQAERAGYCRVVPLGAITRNHQGEELADLGQLAAGGAGGFTDANRAVQSAEIMRRALEYARMLNRPIFAVPQDATLSAGGLMHEGYYSTVLGLRGIPAAAEEIMVGRDIALAELTGGHVHLMNISTRNSVEELKRAKGMGIRVTADVTPHHLAITDASLVTYDTNLKVLPPLRSQEHVDALIEGLRDGTIDSISSDHRPFASEKKSREFDQVPFGVSSIETALAVVATVLVDGGLLDWPDLLRLLTVNPAKILGIDAGTLNIGRPADLALIDPAAHWIVDTRQFFSRGHNTPFQGKTLRSRVMKTIVGGEVRFSRQ</sequence>
<comment type="cofactor">
    <cofactor evidence="2">
        <name>Zn(2+)</name>
        <dbReference type="ChEBI" id="CHEBI:29105"/>
    </cofactor>
    <text evidence="2">Binds 2 Zn(2+) ions per subunit.</text>
</comment>
<comment type="function">
    <text evidence="2">Catalyzes the reversible cyclization of carbamoyl aspartate to dihydroorotate.</text>
</comment>
<comment type="catalytic activity">
    <reaction evidence="2">
        <text>(S)-dihydroorotate + H2O = N-carbamoyl-L-aspartate + H(+)</text>
        <dbReference type="Rhea" id="RHEA:24296"/>
        <dbReference type="ChEBI" id="CHEBI:15377"/>
        <dbReference type="ChEBI" id="CHEBI:15378"/>
        <dbReference type="ChEBI" id="CHEBI:30864"/>
        <dbReference type="ChEBI" id="CHEBI:32814"/>
        <dbReference type="EC" id="3.5.2.3"/>
    </reaction>
</comment>
<comment type="similarity">
    <text evidence="2">Belongs to the metallo-dependent hydrolases superfamily. DHOase family. Class I DHOase subfamily.</text>
</comment>
<dbReference type="Gene3D" id="3.20.20.140">
    <property type="entry name" value="Metal-dependent hydrolases"/>
    <property type="match status" value="1"/>
</dbReference>
<gene>
    <name evidence="4" type="primary">pyrC_2</name>
    <name evidence="2" type="synonym">pyrC</name>
    <name evidence="4" type="ORF">Spb1_30470</name>
</gene>
<accession>A0A518GR97</accession>
<dbReference type="EMBL" id="CP036299">
    <property type="protein sequence ID" value="QDV31109.1"/>
    <property type="molecule type" value="Genomic_DNA"/>
</dbReference>
<keyword evidence="2" id="KW-0862">Zinc</keyword>